<dbReference type="InParanoid" id="A0A2J6SIL2"/>
<dbReference type="GeneID" id="36590089"/>
<name>A0A2J6SIL2_9HELO</name>
<evidence type="ECO:0000313" key="3">
    <source>
        <dbReference type="EMBL" id="PMD50606.1"/>
    </source>
</evidence>
<dbReference type="Proteomes" id="UP000235371">
    <property type="component" value="Unassembled WGS sequence"/>
</dbReference>
<feature type="compositionally biased region" description="Basic and acidic residues" evidence="1">
    <location>
        <begin position="428"/>
        <end position="441"/>
    </location>
</feature>
<reference evidence="3 4" key="1">
    <citation type="submission" date="2016-04" db="EMBL/GenBank/DDBJ databases">
        <title>A degradative enzymes factory behind the ericoid mycorrhizal symbiosis.</title>
        <authorList>
            <consortium name="DOE Joint Genome Institute"/>
            <person name="Martino E."/>
            <person name="Morin E."/>
            <person name="Grelet G."/>
            <person name="Kuo A."/>
            <person name="Kohler A."/>
            <person name="Daghino S."/>
            <person name="Barry K."/>
            <person name="Choi C."/>
            <person name="Cichocki N."/>
            <person name="Clum A."/>
            <person name="Copeland A."/>
            <person name="Hainaut M."/>
            <person name="Haridas S."/>
            <person name="Labutti K."/>
            <person name="Lindquist E."/>
            <person name="Lipzen A."/>
            <person name="Khouja H.-R."/>
            <person name="Murat C."/>
            <person name="Ohm R."/>
            <person name="Olson A."/>
            <person name="Spatafora J."/>
            <person name="Veneault-Fourrey C."/>
            <person name="Henrissat B."/>
            <person name="Grigoriev I."/>
            <person name="Martin F."/>
            <person name="Perotto S."/>
        </authorList>
    </citation>
    <scope>NUCLEOTIDE SEQUENCE [LARGE SCALE GENOMIC DNA]</scope>
    <source>
        <strain evidence="3 4">E</strain>
    </source>
</reference>
<dbReference type="Pfam" id="PF20233">
    <property type="entry name" value="DUF6590"/>
    <property type="match status" value="2"/>
</dbReference>
<evidence type="ECO:0000259" key="2">
    <source>
        <dbReference type="Pfam" id="PF20233"/>
    </source>
</evidence>
<gene>
    <name evidence="3" type="ORF">K444DRAFT_621977</name>
</gene>
<feature type="region of interest" description="Disordered" evidence="1">
    <location>
        <begin position="401"/>
        <end position="462"/>
    </location>
</feature>
<accession>A0A2J6SIL2</accession>
<evidence type="ECO:0000256" key="1">
    <source>
        <dbReference type="SAM" id="MobiDB-lite"/>
    </source>
</evidence>
<evidence type="ECO:0000313" key="4">
    <source>
        <dbReference type="Proteomes" id="UP000235371"/>
    </source>
</evidence>
<feature type="region of interest" description="Disordered" evidence="1">
    <location>
        <begin position="44"/>
        <end position="65"/>
    </location>
</feature>
<dbReference type="EMBL" id="KZ613913">
    <property type="protein sequence ID" value="PMD50606.1"/>
    <property type="molecule type" value="Genomic_DNA"/>
</dbReference>
<dbReference type="PANTHER" id="PTHR35391:SF5">
    <property type="entry name" value="DUF6590 DOMAIN-CONTAINING PROTEIN"/>
    <property type="match status" value="1"/>
</dbReference>
<proteinExistence type="predicted"/>
<dbReference type="InterPro" id="IPR046497">
    <property type="entry name" value="DUF6590"/>
</dbReference>
<dbReference type="STRING" id="1095630.A0A2J6SIL2"/>
<protein>
    <recommendedName>
        <fullName evidence="2">DUF6590 domain-containing protein</fullName>
    </recommendedName>
</protein>
<organism evidence="3 4">
    <name type="scientific">Hyaloscypha bicolor E</name>
    <dbReference type="NCBI Taxonomy" id="1095630"/>
    <lineage>
        <taxon>Eukaryota</taxon>
        <taxon>Fungi</taxon>
        <taxon>Dikarya</taxon>
        <taxon>Ascomycota</taxon>
        <taxon>Pezizomycotina</taxon>
        <taxon>Leotiomycetes</taxon>
        <taxon>Helotiales</taxon>
        <taxon>Hyaloscyphaceae</taxon>
        <taxon>Hyaloscypha</taxon>
        <taxon>Hyaloscypha bicolor</taxon>
    </lineage>
</organism>
<dbReference type="PANTHER" id="PTHR35391">
    <property type="entry name" value="C2H2-TYPE DOMAIN-CONTAINING PROTEIN-RELATED"/>
    <property type="match status" value="1"/>
</dbReference>
<sequence>MSHTSQYAAKGKGQYSSPETVWSEWEWNSAGYWESRRINASGATEYRTDPPLNQAAGNATTPRSPGVFDNQYTLDSGCNPISTSEESYSGMQAAIPDYLTSNKFTDSGESYVAPHAAIDYTNWSTPADQGGYVQNLSNTYGQSQTGGHYPLASSNYPSSAYYDSPANSTANHNAHLSYSGPQEQDYLDATSAFSGLSLTDPKPNDSHPKIIHREPGSKDYEILDPRYRVVPSKDSKWFWRFGRVFMMLWTEPGGHQVSPGGGTRNGSHISTTWLNESEYSEIRRFVIIQEDHDCVLCLPVQTYSEQATLDPNLPNRQQHAIIYTSRHCPEEVSEVTGVGQVHYEDLTKDPIRVISEQKGPEGTLSPLSRINYNKIYSVDMDVRVLNIGMVSKESLPSLQANSPLKRKWNSQTSRRGRSDYHRRKGNSRAKEKSPSRRRYEMDMDYPITTAKESDPEPMFYRESNVGIGSSSGKLNDHMDTGQRSTRLVSSLAGYQVIGFPSRFFKKGRVFKALWTEPAGDVTNSEDAFVIPSRYGENAFTKIRHFVVAREKQGCCLCLMLNTYHRQGASKDGIKAENYAAVYPLGGEPEVGPNENLTKEPFPIKVEEAGESIDPTSRIDFGRVYTVEHNIKVLKVGRIPNDFLPQLEEYFVNSIVGP</sequence>
<dbReference type="RefSeq" id="XP_024727510.1">
    <property type="nucleotide sequence ID" value="XM_024882012.1"/>
</dbReference>
<keyword evidence="4" id="KW-1185">Reference proteome</keyword>
<feature type="domain" description="DUF6590" evidence="2">
    <location>
        <begin position="237"/>
        <end position="399"/>
    </location>
</feature>
<feature type="domain" description="DUF6590" evidence="2">
    <location>
        <begin position="501"/>
        <end position="647"/>
    </location>
</feature>
<dbReference type="OrthoDB" id="3559580at2759"/>
<dbReference type="AlphaFoldDB" id="A0A2J6SIL2"/>